<accession>U9TJV5</accession>
<dbReference type="VEuPathDB" id="FungiDB:RhiirFUN_017708"/>
<organism evidence="1">
    <name type="scientific">Rhizophagus irregularis (strain DAOM 181602 / DAOM 197198 / MUCL 43194)</name>
    <name type="common">Arbuscular mycorrhizal fungus</name>
    <name type="synonym">Glomus intraradices</name>
    <dbReference type="NCBI Taxonomy" id="747089"/>
    <lineage>
        <taxon>Eukaryota</taxon>
        <taxon>Fungi</taxon>
        <taxon>Fungi incertae sedis</taxon>
        <taxon>Mucoromycota</taxon>
        <taxon>Glomeromycotina</taxon>
        <taxon>Glomeromycetes</taxon>
        <taxon>Glomerales</taxon>
        <taxon>Glomeraceae</taxon>
        <taxon>Rhizophagus</taxon>
    </lineage>
</organism>
<gene>
    <name evidence="1" type="ORF">GLOINDRAFT_214704</name>
</gene>
<evidence type="ECO:0000313" key="1">
    <source>
        <dbReference type="EMBL" id="ESA07712.1"/>
    </source>
</evidence>
<name>U9TJV5_RHIID</name>
<dbReference type="HOGENOM" id="CLU_2723477_0_0_1"/>
<protein>
    <submittedName>
        <fullName evidence="1">Uncharacterized protein</fullName>
    </submittedName>
</protein>
<dbReference type="EMBL" id="KI290011">
    <property type="protein sequence ID" value="ESA07712.1"/>
    <property type="molecule type" value="Genomic_DNA"/>
</dbReference>
<reference evidence="1" key="1">
    <citation type="submission" date="2013-07" db="EMBL/GenBank/DDBJ databases">
        <title>The genome of an arbuscular mycorrhizal fungus provides insights into the evolution of the oldest plant symbiosis.</title>
        <authorList>
            <consortium name="DOE Joint Genome Institute"/>
            <person name="Tisserant E."/>
            <person name="Malbreil M."/>
            <person name="Kuo A."/>
            <person name="Kohler A."/>
            <person name="Symeonidi A."/>
            <person name="Balestrini R."/>
            <person name="Charron P."/>
            <person name="Duensing N."/>
            <person name="Frei-dit-Frey N."/>
            <person name="Gianinazzi-Pearson V."/>
            <person name="Gilbert B."/>
            <person name="Handa Y."/>
            <person name="Hijri M."/>
            <person name="Kaul R."/>
            <person name="Kawaguchi M."/>
            <person name="Krajinski F."/>
            <person name="Lammers P."/>
            <person name="Lapierre D."/>
            <person name="Masclaux F.G."/>
            <person name="Murat C."/>
            <person name="Morin E."/>
            <person name="Ndikumana S."/>
            <person name="Pagni M."/>
            <person name="Petitpierre D."/>
            <person name="Requena N."/>
            <person name="Rosikiewicz P."/>
            <person name="Riley R."/>
            <person name="Saito K."/>
            <person name="San Clemente H."/>
            <person name="Shapiro H."/>
            <person name="van Tuinen D."/>
            <person name="Becard G."/>
            <person name="Bonfante P."/>
            <person name="Paszkowski U."/>
            <person name="Shachar-Hill Y."/>
            <person name="Young J.P."/>
            <person name="Sanders I.R."/>
            <person name="Henrissat B."/>
            <person name="Rensing S.A."/>
            <person name="Grigoriev I.V."/>
            <person name="Corradi N."/>
            <person name="Roux C."/>
            <person name="Martin F."/>
        </authorList>
    </citation>
    <scope>NUCLEOTIDE SEQUENCE</scope>
    <source>
        <strain evidence="1">DAOM 197198</strain>
    </source>
</reference>
<proteinExistence type="predicted"/>
<dbReference type="AlphaFoldDB" id="U9TJV5"/>
<dbReference type="SMR" id="U9TJV5"/>
<sequence length="72" mass="8762">MKNIICSHFRLEKTRYLIYIIYVLFLHVWTFLIFKVLSFTIILHCNERLFKSVKRTPSFLCSSRNSVFNDKK</sequence>